<dbReference type="OrthoDB" id="2485281at2759"/>
<reference evidence="1 2" key="1">
    <citation type="journal article" date="2019" name="Environ. Microbiol.">
        <title>At the nexus of three kingdoms: the genome of the mycorrhizal fungus Gigaspora margarita provides insights into plant, endobacterial and fungal interactions.</title>
        <authorList>
            <person name="Venice F."/>
            <person name="Ghignone S."/>
            <person name="Salvioli di Fossalunga A."/>
            <person name="Amselem J."/>
            <person name="Novero M."/>
            <person name="Xianan X."/>
            <person name="Sedzielewska Toro K."/>
            <person name="Morin E."/>
            <person name="Lipzen A."/>
            <person name="Grigoriev I.V."/>
            <person name="Henrissat B."/>
            <person name="Martin F.M."/>
            <person name="Bonfante P."/>
        </authorList>
    </citation>
    <scope>NUCLEOTIDE SEQUENCE [LARGE SCALE GENOMIC DNA]</scope>
    <source>
        <strain evidence="1 2">BEG34</strain>
    </source>
</reference>
<sequence>MPKVLENMHQRIYHIILKVPKDMPREFTTQCRKCTRTSTREFTTQYRMCPRTSTREFTHNTKYAQGQCQKIYNSKNKHQRVHTQCQICPRTMPEDLQCQGQTPKICNAEMPKDKH</sequence>
<name>A0A8H3WYE2_GIGMA</name>
<comment type="caution">
    <text evidence="1">The sequence shown here is derived from an EMBL/GenBank/DDBJ whole genome shotgun (WGS) entry which is preliminary data.</text>
</comment>
<evidence type="ECO:0000313" key="1">
    <source>
        <dbReference type="EMBL" id="KAF0373952.1"/>
    </source>
</evidence>
<gene>
    <name evidence="1" type="ORF">F8M41_012937</name>
</gene>
<accession>A0A8H3WYE2</accession>
<dbReference type="Proteomes" id="UP000439903">
    <property type="component" value="Unassembled WGS sequence"/>
</dbReference>
<dbReference type="AlphaFoldDB" id="A0A8H3WYE2"/>
<organism evidence="1 2">
    <name type="scientific">Gigaspora margarita</name>
    <dbReference type="NCBI Taxonomy" id="4874"/>
    <lineage>
        <taxon>Eukaryota</taxon>
        <taxon>Fungi</taxon>
        <taxon>Fungi incertae sedis</taxon>
        <taxon>Mucoromycota</taxon>
        <taxon>Glomeromycotina</taxon>
        <taxon>Glomeromycetes</taxon>
        <taxon>Diversisporales</taxon>
        <taxon>Gigasporaceae</taxon>
        <taxon>Gigaspora</taxon>
    </lineage>
</organism>
<keyword evidence="2" id="KW-1185">Reference proteome</keyword>
<evidence type="ECO:0000313" key="2">
    <source>
        <dbReference type="Proteomes" id="UP000439903"/>
    </source>
</evidence>
<protein>
    <submittedName>
        <fullName evidence="1">Uncharacterized protein</fullName>
    </submittedName>
</protein>
<dbReference type="EMBL" id="WTPW01002627">
    <property type="protein sequence ID" value="KAF0373952.1"/>
    <property type="molecule type" value="Genomic_DNA"/>
</dbReference>
<proteinExistence type="predicted"/>